<evidence type="ECO:0000313" key="2">
    <source>
        <dbReference type="EMBL" id="KAA3484868.1"/>
    </source>
</evidence>
<dbReference type="InterPro" id="IPR053134">
    <property type="entry name" value="RNA-dir_DNA_polymerase"/>
</dbReference>
<organism evidence="2 3">
    <name type="scientific">Gossypium australe</name>
    <dbReference type="NCBI Taxonomy" id="47621"/>
    <lineage>
        <taxon>Eukaryota</taxon>
        <taxon>Viridiplantae</taxon>
        <taxon>Streptophyta</taxon>
        <taxon>Embryophyta</taxon>
        <taxon>Tracheophyta</taxon>
        <taxon>Spermatophyta</taxon>
        <taxon>Magnoliopsida</taxon>
        <taxon>eudicotyledons</taxon>
        <taxon>Gunneridae</taxon>
        <taxon>Pentapetalae</taxon>
        <taxon>rosids</taxon>
        <taxon>malvids</taxon>
        <taxon>Malvales</taxon>
        <taxon>Malvaceae</taxon>
        <taxon>Malvoideae</taxon>
        <taxon>Gossypium</taxon>
    </lineage>
</organism>
<evidence type="ECO:0000313" key="3">
    <source>
        <dbReference type="Proteomes" id="UP000325315"/>
    </source>
</evidence>
<protein>
    <submittedName>
        <fullName evidence="2">Retrotransposon protein</fullName>
    </submittedName>
</protein>
<dbReference type="InterPro" id="IPR000477">
    <property type="entry name" value="RT_dom"/>
</dbReference>
<reference evidence="3" key="1">
    <citation type="journal article" date="2019" name="Plant Biotechnol. J.">
        <title>Genome sequencing of the Australian wild diploid species Gossypium australe highlights disease resistance and delayed gland morphogenesis.</title>
        <authorList>
            <person name="Cai Y."/>
            <person name="Cai X."/>
            <person name="Wang Q."/>
            <person name="Wang P."/>
            <person name="Zhang Y."/>
            <person name="Cai C."/>
            <person name="Xu Y."/>
            <person name="Wang K."/>
            <person name="Zhou Z."/>
            <person name="Wang C."/>
            <person name="Geng S."/>
            <person name="Li B."/>
            <person name="Dong Q."/>
            <person name="Hou Y."/>
            <person name="Wang H."/>
            <person name="Ai P."/>
            <person name="Liu Z."/>
            <person name="Yi F."/>
            <person name="Sun M."/>
            <person name="An G."/>
            <person name="Cheng J."/>
            <person name="Zhang Y."/>
            <person name="Shi Q."/>
            <person name="Xie Y."/>
            <person name="Shi X."/>
            <person name="Chang Y."/>
            <person name="Huang F."/>
            <person name="Chen Y."/>
            <person name="Hong S."/>
            <person name="Mi L."/>
            <person name="Sun Q."/>
            <person name="Zhang L."/>
            <person name="Zhou B."/>
            <person name="Peng R."/>
            <person name="Zhang X."/>
            <person name="Liu F."/>
        </authorList>
    </citation>
    <scope>NUCLEOTIDE SEQUENCE [LARGE SCALE GENOMIC DNA]</scope>
    <source>
        <strain evidence="3">cv. PA1801</strain>
    </source>
</reference>
<dbReference type="PANTHER" id="PTHR24559:SF447">
    <property type="entry name" value="RNA-DIRECTED DNA POLYMERASE HOMOLOG"/>
    <property type="match status" value="1"/>
</dbReference>
<dbReference type="Proteomes" id="UP000325315">
    <property type="component" value="Unassembled WGS sequence"/>
</dbReference>
<dbReference type="PANTHER" id="PTHR24559">
    <property type="entry name" value="TRANSPOSON TY3-I GAG-POL POLYPROTEIN"/>
    <property type="match status" value="1"/>
</dbReference>
<dbReference type="Pfam" id="PF00078">
    <property type="entry name" value="RVT_1"/>
    <property type="match status" value="1"/>
</dbReference>
<proteinExistence type="predicted"/>
<dbReference type="AlphaFoldDB" id="A0A5B6WTY8"/>
<dbReference type="SUPFAM" id="SSF56672">
    <property type="entry name" value="DNA/RNA polymerases"/>
    <property type="match status" value="1"/>
</dbReference>
<feature type="domain" description="Reverse transcriptase" evidence="1">
    <location>
        <begin position="135"/>
        <end position="212"/>
    </location>
</feature>
<dbReference type="EMBL" id="SMMG02000002">
    <property type="protein sequence ID" value="KAA3484868.1"/>
    <property type="molecule type" value="Genomic_DNA"/>
</dbReference>
<accession>A0A5B6WTY8</accession>
<gene>
    <name evidence="2" type="ORF">EPI10_006922</name>
</gene>
<dbReference type="InterPro" id="IPR043502">
    <property type="entry name" value="DNA/RNA_pol_sf"/>
</dbReference>
<dbReference type="InterPro" id="IPR043128">
    <property type="entry name" value="Rev_trsase/Diguanyl_cyclase"/>
</dbReference>
<dbReference type="Gene3D" id="3.10.10.10">
    <property type="entry name" value="HIV Type 1 Reverse Transcriptase, subunit A, domain 1"/>
    <property type="match status" value="2"/>
</dbReference>
<name>A0A5B6WTY8_9ROSI</name>
<keyword evidence="3" id="KW-1185">Reference proteome</keyword>
<comment type="caution">
    <text evidence="2">The sequence shown here is derived from an EMBL/GenBank/DDBJ whole genome shotgun (WGS) entry which is preliminary data.</text>
</comment>
<evidence type="ECO:0000259" key="1">
    <source>
        <dbReference type="Pfam" id="PF00078"/>
    </source>
</evidence>
<dbReference type="OrthoDB" id="1701144at2759"/>
<dbReference type="CDD" id="cd01647">
    <property type="entry name" value="RT_LTR"/>
    <property type="match status" value="1"/>
</dbReference>
<dbReference type="Gene3D" id="3.30.70.270">
    <property type="match status" value="3"/>
</dbReference>
<sequence length="334" mass="39412">MAAYVHDTSIVGSSVESIQIVREFSDVFPEESSRLPPNREVEFENEVFFGVRHSLLYGIEGAEKLKVQLQKLLDRGFIRPSVFSWRAPVLFVKKKDGTMRMRLNKLTVKNKYPILRIDNLFDQFRRASMFLKIDLHSRTRYGHYEFLFMPFGLMNAPVGLMDLMNQVFQPYLDRFVVIFIKNILVYSETKIDHDEHLRVVLQILCEKKLYLRKVAFLGYVVFVEGIYVDPKKIEVVLKWKQSRNVFGIQIFLYLAGYYQRFVEGYLLISAPLTKLLHKNTHFIWQSRFEKLKFVLTKAPVLNNLDPARSLVKWWLTHPDSLSNMMVTIRRMILS</sequence>